<dbReference type="GO" id="GO:0000278">
    <property type="term" value="P:mitotic cell cycle"/>
    <property type="evidence" value="ECO:0007669"/>
    <property type="project" value="UniProtKB-ARBA"/>
</dbReference>
<reference evidence="13 14" key="1">
    <citation type="submission" date="2019-09" db="EMBL/GenBank/DDBJ databases">
        <title>Bird 10,000 Genomes (B10K) Project - Family phase.</title>
        <authorList>
            <person name="Zhang G."/>
        </authorList>
    </citation>
    <scope>NUCLEOTIDE SEQUENCE [LARGE SCALE GENOMIC DNA]</scope>
    <source>
        <strain evidence="13">B10K-DU-002-30</strain>
        <tissue evidence="13">Muscle</tissue>
    </source>
</reference>
<feature type="non-terminal residue" evidence="13">
    <location>
        <position position="1384"/>
    </location>
</feature>
<keyword evidence="14" id="KW-1185">Reference proteome</keyword>
<evidence type="ECO:0000313" key="14">
    <source>
        <dbReference type="Proteomes" id="UP000546986"/>
    </source>
</evidence>
<dbReference type="Gene3D" id="3.40.850.10">
    <property type="entry name" value="Kinesin motor domain"/>
    <property type="match status" value="1"/>
</dbReference>
<keyword evidence="8" id="KW-0206">Cytoskeleton</keyword>
<feature type="coiled-coil region" evidence="11">
    <location>
        <begin position="702"/>
        <end position="1045"/>
    </location>
</feature>
<dbReference type="PANTHER" id="PTHR37739:SF8">
    <property type="entry name" value="KINESIN-LIKE PROTEIN KIN-12D"/>
    <property type="match status" value="1"/>
</dbReference>
<feature type="coiled-coil region" evidence="11">
    <location>
        <begin position="1163"/>
        <end position="1372"/>
    </location>
</feature>
<name>A0A7L1Q7P1_9PASS</name>
<proteinExistence type="inferred from homology"/>
<protein>
    <submittedName>
        <fullName evidence="13">KIF15 protein</fullName>
    </submittedName>
</protein>
<evidence type="ECO:0000256" key="5">
    <source>
        <dbReference type="ARBA" id="ARBA00022840"/>
    </source>
</evidence>
<comment type="similarity">
    <text evidence="9">Belongs to the TRAFAC class myosin-kinesin ATPase superfamily. Kinesin family. KIN-12 subfamily.</text>
</comment>
<evidence type="ECO:0000256" key="9">
    <source>
        <dbReference type="ARBA" id="ARBA00034488"/>
    </source>
</evidence>
<dbReference type="GO" id="GO:0005829">
    <property type="term" value="C:cytosol"/>
    <property type="evidence" value="ECO:0007669"/>
    <property type="project" value="UniProtKB-ARBA"/>
</dbReference>
<feature type="coiled-coil region" evidence="11">
    <location>
        <begin position="1078"/>
        <end position="1119"/>
    </location>
</feature>
<evidence type="ECO:0000256" key="3">
    <source>
        <dbReference type="ARBA" id="ARBA00022701"/>
    </source>
</evidence>
<evidence type="ECO:0000256" key="2">
    <source>
        <dbReference type="ARBA" id="ARBA00022490"/>
    </source>
</evidence>
<dbReference type="FunFam" id="3.40.850.10:FF:000034">
    <property type="entry name" value="Kinesin family member 15"/>
    <property type="match status" value="1"/>
</dbReference>
<dbReference type="Pfam" id="PF15908">
    <property type="entry name" value="HMMR_C"/>
    <property type="match status" value="1"/>
</dbReference>
<gene>
    <name evidence="13" type="primary">Kif15</name>
    <name evidence="13" type="ORF">CISJUN_R08956</name>
</gene>
<evidence type="ECO:0000256" key="8">
    <source>
        <dbReference type="ARBA" id="ARBA00023212"/>
    </source>
</evidence>
<dbReference type="InterPro" id="IPR001752">
    <property type="entry name" value="Kinesin_motor_dom"/>
</dbReference>
<organism evidence="13 14">
    <name type="scientific">Cisticola juncidis</name>
    <dbReference type="NCBI Taxonomy" id="52622"/>
    <lineage>
        <taxon>Eukaryota</taxon>
        <taxon>Metazoa</taxon>
        <taxon>Chordata</taxon>
        <taxon>Craniata</taxon>
        <taxon>Vertebrata</taxon>
        <taxon>Euteleostomi</taxon>
        <taxon>Archelosauria</taxon>
        <taxon>Archosauria</taxon>
        <taxon>Dinosauria</taxon>
        <taxon>Saurischia</taxon>
        <taxon>Theropoda</taxon>
        <taxon>Coelurosauria</taxon>
        <taxon>Aves</taxon>
        <taxon>Neognathae</taxon>
        <taxon>Neoaves</taxon>
        <taxon>Telluraves</taxon>
        <taxon>Australaves</taxon>
        <taxon>Passeriformes</taxon>
        <taxon>Sylvioidea</taxon>
        <taxon>Cisticolidae</taxon>
        <taxon>Cisticola</taxon>
    </lineage>
</organism>
<dbReference type="GO" id="GO:0008017">
    <property type="term" value="F:microtubule binding"/>
    <property type="evidence" value="ECO:0007669"/>
    <property type="project" value="InterPro"/>
</dbReference>
<dbReference type="GO" id="GO:0005813">
    <property type="term" value="C:centrosome"/>
    <property type="evidence" value="ECO:0007669"/>
    <property type="project" value="UniProtKB-ARBA"/>
</dbReference>
<accession>A0A7L1Q7P1</accession>
<dbReference type="PANTHER" id="PTHR37739">
    <property type="entry name" value="KINESIN-LIKE PROTEIN KIN-12D"/>
    <property type="match status" value="1"/>
</dbReference>
<feature type="coiled-coil region" evidence="11">
    <location>
        <begin position="418"/>
        <end position="445"/>
    </location>
</feature>
<dbReference type="InterPro" id="IPR044986">
    <property type="entry name" value="KIF15/KIN-12"/>
</dbReference>
<dbReference type="PROSITE" id="PS50067">
    <property type="entry name" value="KINESIN_MOTOR_2"/>
    <property type="match status" value="1"/>
</dbReference>
<keyword evidence="6 11" id="KW-0175">Coiled coil</keyword>
<dbReference type="Proteomes" id="UP000546986">
    <property type="component" value="Unassembled WGS sequence"/>
</dbReference>
<feature type="binding site" evidence="10">
    <location>
        <begin position="102"/>
        <end position="109"/>
    </location>
    <ligand>
        <name>ATP</name>
        <dbReference type="ChEBI" id="CHEBI:30616"/>
    </ligand>
</feature>
<comment type="caution">
    <text evidence="13">The sequence shown here is derived from an EMBL/GenBank/DDBJ whole genome shotgun (WGS) entry which is preliminary data.</text>
</comment>
<feature type="coiled-coil region" evidence="11">
    <location>
        <begin position="363"/>
        <end position="390"/>
    </location>
</feature>
<dbReference type="InterPro" id="IPR027417">
    <property type="entry name" value="P-loop_NTPase"/>
</dbReference>
<evidence type="ECO:0000256" key="7">
    <source>
        <dbReference type="ARBA" id="ARBA00023175"/>
    </source>
</evidence>
<feature type="coiled-coil region" evidence="11">
    <location>
        <begin position="574"/>
        <end position="636"/>
    </location>
</feature>
<dbReference type="SUPFAM" id="SSF52540">
    <property type="entry name" value="P-loop containing nucleoside triphosphate hydrolases"/>
    <property type="match status" value="1"/>
</dbReference>
<keyword evidence="4 10" id="KW-0547">Nucleotide-binding</keyword>
<sequence>DLRDSSVSSLNSPSVEGDAIKVFVRVRPPSDRTALTDGEHGLCLSVLSSNTIRLHSKPEPKIFTFDYVANMETTQESVFSSVAKNIVESCMNGYNGTIFAYGQTGSGKTFTMMGPSDSDNFTHSQRGVIPRSFEYLFFLIEREKEKAGSGKSFLCKCSFIEIYNEQIFDLLDSASAGLFLREHITKGVFVDGAVEQVLSSAAEAYQVLTTGWKNRRVASTSMNRESSRSHAVFTITVESMEKNNEVVNIRSSLLNLVDLAGSERQKDTHTEGLRLKEAGNINRSLSCLSLVITALVDVGNGKQRHICYRDSKLTFLLRDSLGGNAKTCIIANVHPGAKCFGETLSTLNFAQRAKLIKNKAIVNEDTQGNVSQLQAEVKKLKEQLAQLTSVPSVCSISVSQGKNNINYMNNFLEAMLFWEKSEGEKKNLLEKVAQLEELCAKKEKFVQSNKMIVKFREDHIVRLERLHKEAGGILLPKEQDDLLSDLRKEVQILREQMEQHPRIARYAMENHNLREENKKLRSLQSVKKAQEIDAQTIAELERAFLEASATEKSTGGHRLYSTTMSVEGNSLASVERLKARLLQTQAELATSKQEYEEFKELTKKKQMELESELQSLQKANQHLENILEATKAHKRREVSQLHKLHRESLKSITTPTKAYQLRSRLVPRISPDCNFEDFQHSEEMMDDILKEPVPPEISEQACEAIAEELKVAQEQLSIMQTKLDEEESKNIKLQQHINKLEHHSAQIQELLSSERNDWSKERQELLEQIKSLEKHLQESQNKADILKSEVHDLRIVLQSADKELSAVKLEYNAFREKQEKEISQLSGRHMDVQFQLDSVRLEHEKILEEKASLQDDYDNLQEVAKFETDQLKQQLEDRKQEAEAMKTELCNLLQLLKTEKEHNEKLTLQLQEDKENNSKELLKVLEKAQVEKPFSEMVTRCEQQEAKLRTLEQELAAAEETIASLKKRNDTDKEVVTDLMRQIQELRSSINHKTESIDGLTRELEDINYKYNIALAAKEESKGIIEDQEKKIEELKEALEGREIADNIERDLLCEELRHTADQLISLTEASKKHDALLQCAQEDTAKKEAVIQELREQLDKMTEELENRKNEYELKMKQIDCFVDSSSVTFPQCPKTPPNFDVNLAKLLKTHEQEIADRRASAINLEHLVHELNEERRAKNDEILRLKEQLNELENLRLEMQILVENNRSLQSLVEAQRPSKNSDPNFQYLKEREEEIAEERLAKNKAVEEMLKIKAELEEAKNILRIQENSCREMTLEMERTRTLELKAFNEKEEIRSKLEEAYEERDRIEKERELLRKQVDSLAEENGKLLGHQNLNQKIQYLVKLKKDNAKLREETEKLRVENVFLKESKKCDICRHYDQL</sequence>
<evidence type="ECO:0000256" key="10">
    <source>
        <dbReference type="PROSITE-ProRule" id="PRU00283"/>
    </source>
</evidence>
<evidence type="ECO:0000256" key="1">
    <source>
        <dbReference type="ARBA" id="ARBA00004186"/>
    </source>
</evidence>
<evidence type="ECO:0000259" key="12">
    <source>
        <dbReference type="PROSITE" id="PS50067"/>
    </source>
</evidence>
<dbReference type="InterPro" id="IPR036961">
    <property type="entry name" value="Kinesin_motor_dom_sf"/>
</dbReference>
<dbReference type="GO" id="GO:0005819">
    <property type="term" value="C:spindle"/>
    <property type="evidence" value="ECO:0007669"/>
    <property type="project" value="UniProtKB-SubCell"/>
</dbReference>
<evidence type="ECO:0000313" key="13">
    <source>
        <dbReference type="EMBL" id="NXO20692.1"/>
    </source>
</evidence>
<dbReference type="EMBL" id="VXBR01001007">
    <property type="protein sequence ID" value="NXO20692.1"/>
    <property type="molecule type" value="Genomic_DNA"/>
</dbReference>
<dbReference type="CDD" id="cd01373">
    <property type="entry name" value="KISc_KLP2_like"/>
    <property type="match status" value="1"/>
</dbReference>
<dbReference type="PRINTS" id="PR00380">
    <property type="entry name" value="KINESINHEAVY"/>
</dbReference>
<dbReference type="GO" id="GO:0005524">
    <property type="term" value="F:ATP binding"/>
    <property type="evidence" value="ECO:0007669"/>
    <property type="project" value="UniProtKB-UniRule"/>
</dbReference>
<feature type="coiled-coil region" evidence="11">
    <location>
        <begin position="503"/>
        <end position="533"/>
    </location>
</feature>
<keyword evidence="7 10" id="KW-0505">Motor protein</keyword>
<dbReference type="GO" id="GO:0005874">
    <property type="term" value="C:microtubule"/>
    <property type="evidence" value="ECO:0007669"/>
    <property type="project" value="UniProtKB-KW"/>
</dbReference>
<feature type="non-terminal residue" evidence="13">
    <location>
        <position position="1"/>
    </location>
</feature>
<feature type="domain" description="Kinesin motor" evidence="12">
    <location>
        <begin position="19"/>
        <end position="356"/>
    </location>
</feature>
<evidence type="ECO:0000256" key="4">
    <source>
        <dbReference type="ARBA" id="ARBA00022741"/>
    </source>
</evidence>
<dbReference type="InterPro" id="IPR031794">
    <property type="entry name" value="HMMR_C"/>
</dbReference>
<dbReference type="GO" id="GO:0007018">
    <property type="term" value="P:microtubule-based movement"/>
    <property type="evidence" value="ECO:0007669"/>
    <property type="project" value="InterPro"/>
</dbReference>
<keyword evidence="2" id="KW-0963">Cytoplasm</keyword>
<comment type="subcellular location">
    <subcellularLocation>
        <location evidence="1">Cytoplasm</location>
        <location evidence="1">Cytoskeleton</location>
        <location evidence="1">Spindle</location>
    </subcellularLocation>
</comment>
<keyword evidence="5 10" id="KW-0067">ATP-binding</keyword>
<evidence type="ECO:0000256" key="6">
    <source>
        <dbReference type="ARBA" id="ARBA00023054"/>
    </source>
</evidence>
<dbReference type="SMART" id="SM00129">
    <property type="entry name" value="KISc"/>
    <property type="match status" value="1"/>
</dbReference>
<dbReference type="GO" id="GO:0003777">
    <property type="term" value="F:microtubule motor activity"/>
    <property type="evidence" value="ECO:0007669"/>
    <property type="project" value="InterPro"/>
</dbReference>
<evidence type="ECO:0000256" key="11">
    <source>
        <dbReference type="SAM" id="Coils"/>
    </source>
</evidence>
<dbReference type="Pfam" id="PF00225">
    <property type="entry name" value="Kinesin"/>
    <property type="match status" value="1"/>
</dbReference>
<keyword evidence="3" id="KW-0493">Microtubule</keyword>